<dbReference type="SUPFAM" id="SSF49785">
    <property type="entry name" value="Galactose-binding domain-like"/>
    <property type="match status" value="1"/>
</dbReference>
<dbReference type="Proteomes" id="UP000317893">
    <property type="component" value="Unassembled WGS sequence"/>
</dbReference>
<name>A0A542E0B8_9MICO</name>
<dbReference type="InterPro" id="IPR029058">
    <property type="entry name" value="AB_hydrolase_fold"/>
</dbReference>
<dbReference type="OrthoDB" id="5240615at2"/>
<evidence type="ECO:0000256" key="3">
    <source>
        <dbReference type="SAM" id="SignalP"/>
    </source>
</evidence>
<evidence type="ECO:0000313" key="6">
    <source>
        <dbReference type="Proteomes" id="UP000317893"/>
    </source>
</evidence>
<dbReference type="SUPFAM" id="SSF53474">
    <property type="entry name" value="alpha/beta-Hydrolases"/>
    <property type="match status" value="1"/>
</dbReference>
<feature type="region of interest" description="Disordered" evidence="2">
    <location>
        <begin position="399"/>
        <end position="437"/>
    </location>
</feature>
<keyword evidence="3" id="KW-0732">Signal</keyword>
<dbReference type="InterPro" id="IPR013736">
    <property type="entry name" value="Xaa-Pro_dipept_C"/>
</dbReference>
<accession>A0A542E0B8</accession>
<dbReference type="Pfam" id="PF02129">
    <property type="entry name" value="Peptidase_S15"/>
    <property type="match status" value="1"/>
</dbReference>
<dbReference type="InterPro" id="IPR000383">
    <property type="entry name" value="Xaa-Pro-like_dom"/>
</dbReference>
<gene>
    <name evidence="5" type="ORF">FB458_1875</name>
</gene>
<dbReference type="NCBIfam" id="TIGR00976">
    <property type="entry name" value="CocE_NonD"/>
    <property type="match status" value="1"/>
</dbReference>
<reference evidence="5 6" key="1">
    <citation type="submission" date="2019-06" db="EMBL/GenBank/DDBJ databases">
        <title>Sequencing the genomes of 1000 actinobacteria strains.</title>
        <authorList>
            <person name="Klenk H.-P."/>
        </authorList>
    </citation>
    <scope>NUCLEOTIDE SEQUENCE [LARGE SCALE GENOMIC DNA]</scope>
    <source>
        <strain evidence="5 6">DSM 18607</strain>
    </source>
</reference>
<feature type="domain" description="Xaa-Pro dipeptidyl-peptidase C-terminal" evidence="4">
    <location>
        <begin position="374"/>
        <end position="596"/>
    </location>
</feature>
<evidence type="ECO:0000259" key="4">
    <source>
        <dbReference type="SMART" id="SM00939"/>
    </source>
</evidence>
<dbReference type="Gene3D" id="2.60.120.260">
    <property type="entry name" value="Galactose-binding domain-like"/>
    <property type="match status" value="1"/>
</dbReference>
<dbReference type="GO" id="GO:0008239">
    <property type="term" value="F:dipeptidyl-peptidase activity"/>
    <property type="evidence" value="ECO:0007669"/>
    <property type="project" value="InterPro"/>
</dbReference>
<feature type="signal peptide" evidence="3">
    <location>
        <begin position="1"/>
        <end position="34"/>
    </location>
</feature>
<sequence>MRLPRSTRSTRRPAVVAVTVLASAGLLATGTAGAATPAGPAPGGVGTTEARDVDRGVTHERNPLVPVGASWTEHYFSSPQEDSPTPVQLHADVLRPTTVPDGTPTPVILSVGPYFSHAGQTGTETDATGPSQRFADLIEGAKPLARGYTVVMVDLRGFGGSTGCLDWLGRGEQADIKAAVEWAAAQPWSTGKVGTYGKSYDASTGLWANNVRPKGLAAVVAQEPLWNGYNYYYSNEVARPNNRYTPLAYNGIAQIPATPGDTDHYARNAAYEATHPECTQANLVGGLTNTRPTDPYWLERDSVRPAAGTTTPIFFTQGFTESNTKPEQMQDYLQAHTGVEHGWMGPWEHVRGNERDPATGRLLEGRGGFFAEVMSFYDQYLKGLPPAVTPPAFAIQGSDGQWRGQASWPGATRPGTVSLGRGSYVDDGRAGTTTEVTGATGDVDRQVRSRLVPTAASAKAASPAATAASSYQVLSKPVAVATRLTATPSVTLRTTGHGDVMVRLYDVDPAAGTGVLVDENVARLQPDRTSFELKSLDWELAPGHRLAVSVGTIDPTGYWNPRPSGTTVTVTAVYLTLETQSPRNDRPTHGEESAFLAGYVADNTVPVAVDGPGTFAVPVPRG</sequence>
<dbReference type="AlphaFoldDB" id="A0A542E0B8"/>
<comment type="caution">
    <text evidence="5">The sequence shown here is derived from an EMBL/GenBank/DDBJ whole genome shotgun (WGS) entry which is preliminary data.</text>
</comment>
<keyword evidence="6" id="KW-1185">Reference proteome</keyword>
<evidence type="ECO:0000256" key="2">
    <source>
        <dbReference type="SAM" id="MobiDB-lite"/>
    </source>
</evidence>
<dbReference type="Pfam" id="PF08530">
    <property type="entry name" value="PepX_C"/>
    <property type="match status" value="1"/>
</dbReference>
<dbReference type="InterPro" id="IPR005674">
    <property type="entry name" value="CocE/Ser_esterase"/>
</dbReference>
<protein>
    <recommendedName>
        <fullName evidence="4">Xaa-Pro dipeptidyl-peptidase C-terminal domain-containing protein</fullName>
    </recommendedName>
</protein>
<dbReference type="Gene3D" id="3.40.50.1820">
    <property type="entry name" value="alpha/beta hydrolase"/>
    <property type="match status" value="1"/>
</dbReference>
<feature type="chain" id="PRO_5021700576" description="Xaa-Pro dipeptidyl-peptidase C-terminal domain-containing protein" evidence="3">
    <location>
        <begin position="35"/>
        <end position="622"/>
    </location>
</feature>
<dbReference type="EMBL" id="VFMN01000001">
    <property type="protein sequence ID" value="TQJ08783.1"/>
    <property type="molecule type" value="Genomic_DNA"/>
</dbReference>
<evidence type="ECO:0000313" key="5">
    <source>
        <dbReference type="EMBL" id="TQJ08783.1"/>
    </source>
</evidence>
<dbReference type="RefSeq" id="WP_141848256.1">
    <property type="nucleotide sequence ID" value="NZ_BAAAPR010000003.1"/>
</dbReference>
<evidence type="ECO:0000256" key="1">
    <source>
        <dbReference type="ARBA" id="ARBA00022801"/>
    </source>
</evidence>
<dbReference type="SMART" id="SM00939">
    <property type="entry name" value="PepX_C"/>
    <property type="match status" value="1"/>
</dbReference>
<organism evidence="5 6">
    <name type="scientific">Lapillicoccus jejuensis</name>
    <dbReference type="NCBI Taxonomy" id="402171"/>
    <lineage>
        <taxon>Bacteria</taxon>
        <taxon>Bacillati</taxon>
        <taxon>Actinomycetota</taxon>
        <taxon>Actinomycetes</taxon>
        <taxon>Micrococcales</taxon>
        <taxon>Intrasporangiaceae</taxon>
        <taxon>Lapillicoccus</taxon>
    </lineage>
</organism>
<dbReference type="InterPro" id="IPR008979">
    <property type="entry name" value="Galactose-bd-like_sf"/>
</dbReference>
<feature type="region of interest" description="Disordered" evidence="2">
    <location>
        <begin position="31"/>
        <end position="55"/>
    </location>
</feature>
<keyword evidence="1" id="KW-0378">Hydrolase</keyword>
<proteinExistence type="predicted"/>